<dbReference type="Proteomes" id="UP001642464">
    <property type="component" value="Unassembled WGS sequence"/>
</dbReference>
<gene>
    <name evidence="1" type="ORF">SCF082_LOCUS7630</name>
</gene>
<keyword evidence="2" id="KW-1185">Reference proteome</keyword>
<evidence type="ECO:0000313" key="2">
    <source>
        <dbReference type="Proteomes" id="UP001642464"/>
    </source>
</evidence>
<sequence>MLISDLVSLDANPSFEKTWAQVYLACCNTQTGGDCWRHCNGCCCHDVDFRHLRQALAGHVHALDSLPSAEKVQRAFWLMPEAYVAGLHFTHHCSGDVDSWLASKDPLGILALRLFFHELEALWTEDNKAQMDVREQRNAQRTWGMMQLALKFFSFHEIAASGWPVLNLAKALYTFFEIPLSVVQEQERLQNDASNDGRFFRLLWEHAPLKSRKAPKEENQRGRDLELQLLHVAPHVSLKLKPIAQIVQVQLRHDDLEVPSCRSSSLDDELSRILKEVLGEVPSLHHLMFNTFPVLALLDRLLLPTAAWVGFELCTPPMWRNGLAAYTAARLHASEDTGCAELQSLIYERDIACLVDVGAMFGACAAVAAHAFRATNRKVRVVAYEKSLSSVQILRRTASLGNLSVEAHAVCMVNTQKECWGCEVCHTLTEDYPFGSEGPIMLWMSQMSGPLQYILKGGAALFQKQLLHTVAVMTIPKEISGIKETLGSGYEFKLRWQNSSLYLGLHSGWRHSTVLVVATARQV</sequence>
<comment type="caution">
    <text evidence="1">The sequence shown here is derived from an EMBL/GenBank/DDBJ whole genome shotgun (WGS) entry which is preliminary data.</text>
</comment>
<evidence type="ECO:0000313" key="1">
    <source>
        <dbReference type="EMBL" id="CAK9003183.1"/>
    </source>
</evidence>
<reference evidence="1 2" key="1">
    <citation type="submission" date="2024-02" db="EMBL/GenBank/DDBJ databases">
        <authorList>
            <person name="Chen Y."/>
            <person name="Shah S."/>
            <person name="Dougan E. K."/>
            <person name="Thang M."/>
            <person name="Chan C."/>
        </authorList>
    </citation>
    <scope>NUCLEOTIDE SEQUENCE [LARGE SCALE GENOMIC DNA]</scope>
</reference>
<proteinExistence type="predicted"/>
<protein>
    <submittedName>
        <fullName evidence="1">Nitrite reductase [NAD(P)H] large subunit</fullName>
    </submittedName>
</protein>
<dbReference type="EMBL" id="CAXAMM010004324">
    <property type="protein sequence ID" value="CAK9003183.1"/>
    <property type="molecule type" value="Genomic_DNA"/>
</dbReference>
<accession>A0ABP0IKQ0</accession>
<name>A0ABP0IKQ0_9DINO</name>
<organism evidence="1 2">
    <name type="scientific">Durusdinium trenchii</name>
    <dbReference type="NCBI Taxonomy" id="1381693"/>
    <lineage>
        <taxon>Eukaryota</taxon>
        <taxon>Sar</taxon>
        <taxon>Alveolata</taxon>
        <taxon>Dinophyceae</taxon>
        <taxon>Suessiales</taxon>
        <taxon>Symbiodiniaceae</taxon>
        <taxon>Durusdinium</taxon>
    </lineage>
</organism>